<dbReference type="Gene3D" id="1.25.40.10">
    <property type="entry name" value="Tetratricopeptide repeat domain"/>
    <property type="match status" value="1"/>
</dbReference>
<evidence type="ECO:0000259" key="1">
    <source>
        <dbReference type="Pfam" id="PF10373"/>
    </source>
</evidence>
<dbReference type="EMBL" id="HE978314">
    <property type="protein sequence ID" value="CCK67946.1"/>
    <property type="molecule type" value="Genomic_DNA"/>
</dbReference>
<dbReference type="Pfam" id="PF10374">
    <property type="entry name" value="EST1"/>
    <property type="match status" value="1"/>
</dbReference>
<dbReference type="OrthoDB" id="69928at2759"/>
<evidence type="ECO:0000259" key="2">
    <source>
        <dbReference type="Pfam" id="PF10374"/>
    </source>
</evidence>
<dbReference type="GO" id="GO:0000184">
    <property type="term" value="P:nuclear-transcribed mRNA catabolic process, nonsense-mediated decay"/>
    <property type="evidence" value="ECO:0007669"/>
    <property type="project" value="TreeGrafter"/>
</dbReference>
<dbReference type="AlphaFoldDB" id="J7S3E4"/>
<dbReference type="Proteomes" id="UP000006310">
    <property type="component" value="Chromosome 1"/>
</dbReference>
<keyword evidence="4" id="KW-1185">Reference proteome</keyword>
<dbReference type="InterPro" id="IPR019458">
    <property type="entry name" value="Est1-like_N"/>
</dbReference>
<dbReference type="HOGENOM" id="CLU_473310_0_0_1"/>
<dbReference type="PANTHER" id="PTHR15696">
    <property type="entry name" value="SMG-7 SUPPRESSOR WITH MORPHOLOGICAL EFFECT ON GENITALIA PROTEIN 7"/>
    <property type="match status" value="1"/>
</dbReference>
<name>J7S3E4_HUIN7</name>
<reference evidence="3 4" key="1">
    <citation type="journal article" date="2011" name="Proc. Natl. Acad. Sci. U.S.A.">
        <title>Evolutionary erosion of yeast sex chromosomes by mating-type switching accidents.</title>
        <authorList>
            <person name="Gordon J.L."/>
            <person name="Armisen D."/>
            <person name="Proux-Wera E."/>
            <person name="Oheigeartaigh S.S."/>
            <person name="Byrne K.P."/>
            <person name="Wolfe K.H."/>
        </authorList>
    </citation>
    <scope>NUCLEOTIDE SEQUENCE [LARGE SCALE GENOMIC DNA]</scope>
    <source>
        <strain evidence="4">ATCC MYA-139 / BCRC 22969 / CBS 8797 / CCRC 22969 / KCTC 17520 / NBRC 10181 / NCYC 3082</strain>
    </source>
</reference>
<accession>J7S3E4</accession>
<protein>
    <submittedName>
        <fullName evidence="3">Uncharacterized protein</fullName>
    </submittedName>
</protein>
<evidence type="ECO:0000313" key="3">
    <source>
        <dbReference type="EMBL" id="CCK67946.1"/>
    </source>
</evidence>
<organism evidence="3 4">
    <name type="scientific">Huiozyma naganishii (strain ATCC MYA-139 / BCRC 22969 / CBS 8797 / KCTC 17520 / NBRC 10181 / NCYC 3082 / Yp74L-3)</name>
    <name type="common">Yeast</name>
    <name type="synonym">Kazachstania naganishii</name>
    <dbReference type="NCBI Taxonomy" id="1071383"/>
    <lineage>
        <taxon>Eukaryota</taxon>
        <taxon>Fungi</taxon>
        <taxon>Dikarya</taxon>
        <taxon>Ascomycota</taxon>
        <taxon>Saccharomycotina</taxon>
        <taxon>Saccharomycetes</taxon>
        <taxon>Saccharomycetales</taxon>
        <taxon>Saccharomycetaceae</taxon>
        <taxon>Huiozyma</taxon>
    </lineage>
</organism>
<dbReference type="RefSeq" id="XP_022462192.1">
    <property type="nucleotide sequence ID" value="XM_022606841.1"/>
</dbReference>
<dbReference type="Pfam" id="PF10373">
    <property type="entry name" value="EST1_DNA_bind"/>
    <property type="match status" value="1"/>
</dbReference>
<sequence>MADLGLLVVRESSKLSSCDVLYNRKFVSVSLVKFHAELFEAVTRILDSSTKVTEDEIQLFFESLWGEYQLVVFQYFIRWKEALWRDSARQRKKCYVEFRKLRDRSQQLFKKFHRLYYSIIEYITARYDISNAIPVHILGKLNLDKVSHRTKQMPTVVVSDRYSITTRNVTCVFYHCLINLGRIHYCQKMVEEPIHHEMSRCEFTKAERYLTAATIIIPALSTSYTQLYVINNKKRNYLEAIYQLVRSSRTRIGNAKATETLQFFFKLNNIEKLFQEQKDIDGVGQVTWYTFMLISYHMDVSLRRSTAVESQKSKANVQKLLNQALHNHVPQIIDKVFQIMVILIGTFHTMLSVDLPEIENLHAVNVNKLHYFHSDYLEFIFEYFITLIDNVATDDHASEIAPLAIVRLMIGWIKCNRPVLHKAHRHVVLCTRLAMLVNVLIKKLQQNGITQWSIKPTRSYYFKEDVLLKNFSCIRDHLTDFMDDEIDRKRRNIINRLAGFPPRKERLDFQGENSLRSQAVVAALIKFLSSNNSNTRWNDDMRVFDIS</sequence>
<dbReference type="SUPFAM" id="SSF48452">
    <property type="entry name" value="TPR-like"/>
    <property type="match status" value="1"/>
</dbReference>
<dbReference type="GeneID" id="34523581"/>
<dbReference type="PANTHER" id="PTHR15696:SF37">
    <property type="entry name" value="NONSENSE-MEDIATED MRNA DECAY FACTOR EBS1-RELATED"/>
    <property type="match status" value="1"/>
</dbReference>
<dbReference type="InterPro" id="IPR011990">
    <property type="entry name" value="TPR-like_helical_dom_sf"/>
</dbReference>
<dbReference type="OMA" id="EFSCVNF"/>
<dbReference type="KEGG" id="kng:KNAG_0A02570"/>
<dbReference type="STRING" id="1071383.J7S3E4"/>
<dbReference type="InterPro" id="IPR045153">
    <property type="entry name" value="Est1/Ebs1-like"/>
</dbReference>
<dbReference type="eggNOG" id="KOG2162">
    <property type="taxonomic scope" value="Eukaryota"/>
</dbReference>
<dbReference type="GO" id="GO:0070034">
    <property type="term" value="F:telomerase RNA binding"/>
    <property type="evidence" value="ECO:0007669"/>
    <property type="project" value="TreeGrafter"/>
</dbReference>
<evidence type="ECO:0000313" key="4">
    <source>
        <dbReference type="Proteomes" id="UP000006310"/>
    </source>
</evidence>
<gene>
    <name evidence="3" type="primary">KNAG0A02570</name>
    <name evidence="3" type="ordered locus">KNAG_0A02570</name>
</gene>
<dbReference type="GO" id="GO:0042162">
    <property type="term" value="F:telomeric DNA binding"/>
    <property type="evidence" value="ECO:0007669"/>
    <property type="project" value="TreeGrafter"/>
</dbReference>
<reference evidence="4" key="2">
    <citation type="submission" date="2012-08" db="EMBL/GenBank/DDBJ databases">
        <title>Genome sequence of Kazachstania naganishii.</title>
        <authorList>
            <person name="Gordon J.L."/>
            <person name="Armisen D."/>
            <person name="Proux-Wera E."/>
            <person name="OhEigeartaigh S.S."/>
            <person name="Byrne K.P."/>
            <person name="Wolfe K.H."/>
        </authorList>
    </citation>
    <scope>NUCLEOTIDE SEQUENCE [LARGE SCALE GENOMIC DNA]</scope>
    <source>
        <strain evidence="4">ATCC MYA-139 / BCRC 22969 / CBS 8797 / CCRC 22969 / KCTC 17520 / NBRC 10181 / NCYC 3082</strain>
    </source>
</reference>
<dbReference type="GO" id="GO:0005697">
    <property type="term" value="C:telomerase holoenzyme complex"/>
    <property type="evidence" value="ECO:0007669"/>
    <property type="project" value="TreeGrafter"/>
</dbReference>
<feature type="domain" description="DNA/RNA-binding" evidence="1">
    <location>
        <begin position="206"/>
        <end position="477"/>
    </location>
</feature>
<dbReference type="InterPro" id="IPR018834">
    <property type="entry name" value="DNA/RNA-bd_Est1-type"/>
</dbReference>
<feature type="domain" description="Telomerase activating protein Est1-like N-terminal" evidence="2">
    <location>
        <begin position="61"/>
        <end position="191"/>
    </location>
</feature>
<proteinExistence type="predicted"/>